<evidence type="ECO:0008006" key="3">
    <source>
        <dbReference type="Google" id="ProtNLM"/>
    </source>
</evidence>
<reference evidence="1" key="1">
    <citation type="submission" date="2022-07" db="EMBL/GenBank/DDBJ databases">
        <title>Chromosome-level genome of Muraenolepis orangiensis.</title>
        <authorList>
            <person name="Kim J."/>
        </authorList>
    </citation>
    <scope>NUCLEOTIDE SEQUENCE</scope>
    <source>
        <strain evidence="1">KU_S4_2022</strain>
        <tissue evidence="1">Muscle</tissue>
    </source>
</reference>
<comment type="caution">
    <text evidence="1">The sequence shown here is derived from an EMBL/GenBank/DDBJ whole genome shotgun (WGS) entry which is preliminary data.</text>
</comment>
<name>A0A9Q0DID1_9TELE</name>
<accession>A0A9Q0DID1</accession>
<dbReference type="AlphaFoldDB" id="A0A9Q0DID1"/>
<organism evidence="1 2">
    <name type="scientific">Muraenolepis orangiensis</name>
    <name type="common">Patagonian moray cod</name>
    <dbReference type="NCBI Taxonomy" id="630683"/>
    <lineage>
        <taxon>Eukaryota</taxon>
        <taxon>Metazoa</taxon>
        <taxon>Chordata</taxon>
        <taxon>Craniata</taxon>
        <taxon>Vertebrata</taxon>
        <taxon>Euteleostomi</taxon>
        <taxon>Actinopterygii</taxon>
        <taxon>Neopterygii</taxon>
        <taxon>Teleostei</taxon>
        <taxon>Neoteleostei</taxon>
        <taxon>Acanthomorphata</taxon>
        <taxon>Zeiogadaria</taxon>
        <taxon>Gadariae</taxon>
        <taxon>Gadiformes</taxon>
        <taxon>Muraenolepidoidei</taxon>
        <taxon>Muraenolepididae</taxon>
        <taxon>Muraenolepis</taxon>
    </lineage>
</organism>
<dbReference type="EMBL" id="JANIIK010000116">
    <property type="protein sequence ID" value="KAJ3587555.1"/>
    <property type="molecule type" value="Genomic_DNA"/>
</dbReference>
<sequence>MSVVLGDVIHPDQTCGIPGRKITDSLVLIRDTICYARDRNIRLIVLNLDFEKAFDRVSHQYLFR</sequence>
<keyword evidence="2" id="KW-1185">Reference proteome</keyword>
<feature type="non-terminal residue" evidence="1">
    <location>
        <position position="64"/>
    </location>
</feature>
<evidence type="ECO:0000313" key="2">
    <source>
        <dbReference type="Proteomes" id="UP001148018"/>
    </source>
</evidence>
<dbReference type="OrthoDB" id="416119at2759"/>
<gene>
    <name evidence="1" type="ORF">NHX12_011152</name>
</gene>
<protein>
    <recommendedName>
        <fullName evidence="3">Reverse transcriptase domain-containing protein</fullName>
    </recommendedName>
</protein>
<proteinExistence type="predicted"/>
<dbReference type="Proteomes" id="UP001148018">
    <property type="component" value="Unassembled WGS sequence"/>
</dbReference>
<evidence type="ECO:0000313" key="1">
    <source>
        <dbReference type="EMBL" id="KAJ3587555.1"/>
    </source>
</evidence>